<dbReference type="EMBL" id="JBBDHC010000007">
    <property type="protein sequence ID" value="MEJ1249292.1"/>
    <property type="molecule type" value="Genomic_DNA"/>
</dbReference>
<keyword evidence="5 6" id="KW-0233">DNA recombination</keyword>
<reference evidence="7 8" key="1">
    <citation type="journal article" date="2016" name="Antonie Van Leeuwenhoek">
        <title>Denitratimonas tolerans gen. nov., sp. nov., a denitrifying bacterium isolated from a bioreactor for tannery wastewater treatment.</title>
        <authorList>
            <person name="Han S.I."/>
            <person name="Kim J.O."/>
            <person name="Lee Y.R."/>
            <person name="Ekpeghere K.I."/>
            <person name="Koh S.C."/>
            <person name="Whang K.S."/>
        </authorList>
    </citation>
    <scope>NUCLEOTIDE SEQUENCE [LARGE SCALE GENOMIC DNA]</scope>
    <source>
        <strain evidence="7 8">KACC 17565</strain>
    </source>
</reference>
<evidence type="ECO:0000313" key="7">
    <source>
        <dbReference type="EMBL" id="MEJ1249292.1"/>
    </source>
</evidence>
<comment type="caution">
    <text evidence="7">The sequence shown here is derived from an EMBL/GenBank/DDBJ whole genome shotgun (WGS) entry which is preliminary data.</text>
</comment>
<dbReference type="PANTHER" id="PTHR38103">
    <property type="entry name" value="RECOMBINATION-ASSOCIATED PROTEIN RDGC"/>
    <property type="match status" value="1"/>
</dbReference>
<dbReference type="GO" id="GO:0006310">
    <property type="term" value="P:DNA recombination"/>
    <property type="evidence" value="ECO:0007669"/>
    <property type="project" value="UniProtKB-UniRule"/>
</dbReference>
<dbReference type="NCBIfam" id="NF001464">
    <property type="entry name" value="PRK00321.1-5"/>
    <property type="match status" value="1"/>
</dbReference>
<protein>
    <recommendedName>
        <fullName evidence="3 6">Recombination-associated protein RdgC</fullName>
    </recommendedName>
</protein>
<evidence type="ECO:0000256" key="6">
    <source>
        <dbReference type="HAMAP-Rule" id="MF_00194"/>
    </source>
</evidence>
<accession>A0AAW9R4F4</accession>
<sequence>MLFRNLTLFRFPSSLRAALDALPERLPGHALKAIGPLELSSRGFVSPFGRNHEALSHRVGDCLLLTLGGEDKILPAAVVNEALSAKLDAIREQEGRSPGGRERKRLKDEILTDLLPRAFARPTRVAAYLDLESNWLVVDASSRKNAEALVSAIREALGSFPALPVNAESSVRGLMTGWLAGEPLPDGFELGDECELRDPVDSGAIVKCRRQELDSDEVREHLKVGKQCFQLGLVFAERLSFVLGEDLVIRKLRFLETATEALEKDDRDSPEAELDATFALMSGELRLLLERLEAELSLSSAEA</sequence>
<evidence type="ECO:0000256" key="5">
    <source>
        <dbReference type="ARBA" id="ARBA00023172"/>
    </source>
</evidence>
<dbReference type="GO" id="GO:0003690">
    <property type="term" value="F:double-stranded DNA binding"/>
    <property type="evidence" value="ECO:0007669"/>
    <property type="project" value="TreeGrafter"/>
</dbReference>
<evidence type="ECO:0000256" key="4">
    <source>
        <dbReference type="ARBA" id="ARBA00022490"/>
    </source>
</evidence>
<gene>
    <name evidence="6" type="primary">rdgC</name>
    <name evidence="7" type="ORF">WB794_06350</name>
</gene>
<evidence type="ECO:0000256" key="3">
    <source>
        <dbReference type="ARBA" id="ARBA00022296"/>
    </source>
</evidence>
<dbReference type="HAMAP" id="MF_00194">
    <property type="entry name" value="RdgC"/>
    <property type="match status" value="1"/>
</dbReference>
<comment type="subcellular location">
    <subcellularLocation>
        <location evidence="1 6">Cytoplasm</location>
        <location evidence="1 6">Nucleoid</location>
    </subcellularLocation>
</comment>
<dbReference type="Proteomes" id="UP001364472">
    <property type="component" value="Unassembled WGS sequence"/>
</dbReference>
<evidence type="ECO:0000313" key="8">
    <source>
        <dbReference type="Proteomes" id="UP001364472"/>
    </source>
</evidence>
<dbReference type="GO" id="GO:0005737">
    <property type="term" value="C:cytoplasm"/>
    <property type="evidence" value="ECO:0007669"/>
    <property type="project" value="UniProtKB-UniRule"/>
</dbReference>
<dbReference type="GO" id="GO:0043590">
    <property type="term" value="C:bacterial nucleoid"/>
    <property type="evidence" value="ECO:0007669"/>
    <property type="project" value="TreeGrafter"/>
</dbReference>
<keyword evidence="4 6" id="KW-0963">Cytoplasm</keyword>
<dbReference type="AlphaFoldDB" id="A0AAW9R4F4"/>
<dbReference type="RefSeq" id="WP_337335010.1">
    <property type="nucleotide sequence ID" value="NZ_JBBDHC010000007.1"/>
</dbReference>
<proteinExistence type="inferred from homology"/>
<dbReference type="InterPro" id="IPR007476">
    <property type="entry name" value="RdgC"/>
</dbReference>
<evidence type="ECO:0000256" key="1">
    <source>
        <dbReference type="ARBA" id="ARBA00004453"/>
    </source>
</evidence>
<comment type="similarity">
    <text evidence="2 6">Belongs to the RdgC family.</text>
</comment>
<comment type="function">
    <text evidence="6">May be involved in recombination.</text>
</comment>
<organism evidence="7 8">
    <name type="scientific">Denitratimonas tolerans</name>
    <dbReference type="NCBI Taxonomy" id="1338420"/>
    <lineage>
        <taxon>Bacteria</taxon>
        <taxon>Pseudomonadati</taxon>
        <taxon>Pseudomonadota</taxon>
        <taxon>Gammaproteobacteria</taxon>
        <taxon>Lysobacterales</taxon>
        <taxon>Lysobacteraceae</taxon>
        <taxon>Denitratimonas</taxon>
    </lineage>
</organism>
<dbReference type="PANTHER" id="PTHR38103:SF1">
    <property type="entry name" value="RECOMBINATION-ASSOCIATED PROTEIN RDGC"/>
    <property type="match status" value="1"/>
</dbReference>
<name>A0AAW9R4F4_9GAMM</name>
<dbReference type="Pfam" id="PF04381">
    <property type="entry name" value="RdgC"/>
    <property type="match status" value="1"/>
</dbReference>
<dbReference type="GO" id="GO:0000018">
    <property type="term" value="P:regulation of DNA recombination"/>
    <property type="evidence" value="ECO:0007669"/>
    <property type="project" value="TreeGrafter"/>
</dbReference>
<keyword evidence="8" id="KW-1185">Reference proteome</keyword>
<evidence type="ECO:0000256" key="2">
    <source>
        <dbReference type="ARBA" id="ARBA00008657"/>
    </source>
</evidence>